<dbReference type="Gene3D" id="3.40.50.720">
    <property type="entry name" value="NAD(P)-binding Rossmann-like Domain"/>
    <property type="match status" value="1"/>
</dbReference>
<accession>A0A5J9WE82</accession>
<dbReference type="GO" id="GO:0016491">
    <property type="term" value="F:oxidoreductase activity"/>
    <property type="evidence" value="ECO:0007669"/>
    <property type="project" value="UniProtKB-KW"/>
</dbReference>
<dbReference type="Proteomes" id="UP000324897">
    <property type="component" value="Chromosome 5"/>
</dbReference>
<evidence type="ECO:0000256" key="3">
    <source>
        <dbReference type="ARBA" id="ARBA00023002"/>
    </source>
</evidence>
<evidence type="ECO:0000256" key="1">
    <source>
        <dbReference type="ARBA" id="ARBA00004606"/>
    </source>
</evidence>
<comment type="caution">
    <text evidence="4">The sequence shown here is derived from an EMBL/GenBank/DDBJ whole genome shotgun (WGS) entry which is preliminary data.</text>
</comment>
<dbReference type="InterPro" id="IPR020904">
    <property type="entry name" value="Sc_DH/Rdtase_CS"/>
</dbReference>
<dbReference type="Pfam" id="PF00106">
    <property type="entry name" value="adh_short"/>
    <property type="match status" value="1"/>
</dbReference>
<dbReference type="SUPFAM" id="SSF51735">
    <property type="entry name" value="NAD(P)-binding Rossmann-fold domains"/>
    <property type="match status" value="1"/>
</dbReference>
<comment type="subcellular location">
    <subcellularLocation>
        <location evidence="1">Membrane</location>
        <topology evidence="1">Single-pass type II membrane protein</topology>
    </subcellularLocation>
</comment>
<dbReference type="InterPro" id="IPR002347">
    <property type="entry name" value="SDR_fam"/>
</dbReference>
<dbReference type="InterPro" id="IPR036291">
    <property type="entry name" value="NAD(P)-bd_dom_sf"/>
</dbReference>
<dbReference type="PRINTS" id="PR00081">
    <property type="entry name" value="GDHRDH"/>
</dbReference>
<evidence type="ECO:0000256" key="2">
    <source>
        <dbReference type="ARBA" id="ARBA00006484"/>
    </source>
</evidence>
<feature type="non-terminal residue" evidence="4">
    <location>
        <position position="177"/>
    </location>
</feature>
<sequence>MCFQLLSVSCRDVDVLDWFCVTLRLLVTRLAQLLVTFSPEDLDKDLSFEPSSDVNFWGSIYPTYYALPHLKASKGKLIVFSSAAGTVPTSRLTFYNASKAALLRFYETLRSELGSEVGITILTPGYVDSEMTQGKMIEKGGKLVIDEEARDVQIGVFPVGRAEKLCEVALDSIRKGD</sequence>
<keyword evidence="5" id="KW-1185">Reference proteome</keyword>
<comment type="similarity">
    <text evidence="2">Belongs to the short-chain dehydrogenases/reductases (SDR) family.</text>
</comment>
<proteinExistence type="inferred from homology"/>
<dbReference type="GO" id="GO:0016020">
    <property type="term" value="C:membrane"/>
    <property type="evidence" value="ECO:0007669"/>
    <property type="project" value="UniProtKB-SubCell"/>
</dbReference>
<protein>
    <submittedName>
        <fullName evidence="4">Uncharacterized protein</fullName>
    </submittedName>
</protein>
<evidence type="ECO:0000313" key="5">
    <source>
        <dbReference type="Proteomes" id="UP000324897"/>
    </source>
</evidence>
<dbReference type="GO" id="GO:0005829">
    <property type="term" value="C:cytosol"/>
    <property type="evidence" value="ECO:0007669"/>
    <property type="project" value="TreeGrafter"/>
</dbReference>
<dbReference type="OrthoDB" id="47007at2759"/>
<keyword evidence="3" id="KW-0560">Oxidoreductase</keyword>
<name>A0A5J9WE82_9POAL</name>
<evidence type="ECO:0000313" key="4">
    <source>
        <dbReference type="EMBL" id="TVU46341.1"/>
    </source>
</evidence>
<organism evidence="4 5">
    <name type="scientific">Eragrostis curvula</name>
    <name type="common">weeping love grass</name>
    <dbReference type="NCBI Taxonomy" id="38414"/>
    <lineage>
        <taxon>Eukaryota</taxon>
        <taxon>Viridiplantae</taxon>
        <taxon>Streptophyta</taxon>
        <taxon>Embryophyta</taxon>
        <taxon>Tracheophyta</taxon>
        <taxon>Spermatophyta</taxon>
        <taxon>Magnoliopsida</taxon>
        <taxon>Liliopsida</taxon>
        <taxon>Poales</taxon>
        <taxon>Poaceae</taxon>
        <taxon>PACMAD clade</taxon>
        <taxon>Chloridoideae</taxon>
        <taxon>Eragrostideae</taxon>
        <taxon>Eragrostidinae</taxon>
        <taxon>Eragrostis</taxon>
    </lineage>
</organism>
<dbReference type="Gramene" id="TVU46341">
    <property type="protein sequence ID" value="TVU46341"/>
    <property type="gene ID" value="EJB05_05867"/>
</dbReference>
<feature type="non-terminal residue" evidence="4">
    <location>
        <position position="1"/>
    </location>
</feature>
<reference evidence="4 5" key="1">
    <citation type="journal article" date="2019" name="Sci. Rep.">
        <title>A high-quality genome of Eragrostis curvula grass provides insights into Poaceae evolution and supports new strategies to enhance forage quality.</title>
        <authorList>
            <person name="Carballo J."/>
            <person name="Santos B.A.C.M."/>
            <person name="Zappacosta D."/>
            <person name="Garbus I."/>
            <person name="Selva J.P."/>
            <person name="Gallo C.A."/>
            <person name="Diaz A."/>
            <person name="Albertini E."/>
            <person name="Caccamo M."/>
            <person name="Echenique V."/>
        </authorList>
    </citation>
    <scope>NUCLEOTIDE SEQUENCE [LARGE SCALE GENOMIC DNA]</scope>
    <source>
        <strain evidence="5">cv. Victoria</strain>
        <tissue evidence="4">Leaf</tissue>
    </source>
</reference>
<dbReference type="PANTHER" id="PTHR43391:SF37">
    <property type="entry name" value="OS02G0511100 PROTEIN"/>
    <property type="match status" value="1"/>
</dbReference>
<dbReference type="PROSITE" id="PS00061">
    <property type="entry name" value="ADH_SHORT"/>
    <property type="match status" value="1"/>
</dbReference>
<dbReference type="PANTHER" id="PTHR43391">
    <property type="entry name" value="RETINOL DEHYDROGENASE-RELATED"/>
    <property type="match status" value="1"/>
</dbReference>
<dbReference type="EMBL" id="RWGY01000004">
    <property type="protein sequence ID" value="TVU46341.1"/>
    <property type="molecule type" value="Genomic_DNA"/>
</dbReference>
<gene>
    <name evidence="4" type="ORF">EJB05_05867</name>
</gene>
<dbReference type="AlphaFoldDB" id="A0A5J9WE82"/>